<reference evidence="1" key="1">
    <citation type="submission" date="2018-02" db="EMBL/GenBank/DDBJ databases">
        <title>Rhizophora mucronata_Transcriptome.</title>
        <authorList>
            <person name="Meera S.P."/>
            <person name="Sreeshan A."/>
            <person name="Augustine A."/>
        </authorList>
    </citation>
    <scope>NUCLEOTIDE SEQUENCE</scope>
    <source>
        <tissue evidence="1">Leaf</tissue>
    </source>
</reference>
<organism evidence="1">
    <name type="scientific">Rhizophora mucronata</name>
    <name type="common">Asiatic mangrove</name>
    <dbReference type="NCBI Taxonomy" id="61149"/>
    <lineage>
        <taxon>Eukaryota</taxon>
        <taxon>Viridiplantae</taxon>
        <taxon>Streptophyta</taxon>
        <taxon>Embryophyta</taxon>
        <taxon>Tracheophyta</taxon>
        <taxon>Spermatophyta</taxon>
        <taxon>Magnoliopsida</taxon>
        <taxon>eudicotyledons</taxon>
        <taxon>Gunneridae</taxon>
        <taxon>Pentapetalae</taxon>
        <taxon>rosids</taxon>
        <taxon>fabids</taxon>
        <taxon>Malpighiales</taxon>
        <taxon>Rhizophoraceae</taxon>
        <taxon>Rhizophora</taxon>
    </lineage>
</organism>
<evidence type="ECO:0000313" key="1">
    <source>
        <dbReference type="EMBL" id="MBX71692.1"/>
    </source>
</evidence>
<proteinExistence type="predicted"/>
<dbReference type="AlphaFoldDB" id="A0A2P2QXG5"/>
<accession>A0A2P2QXG5</accession>
<dbReference type="EMBL" id="GGEC01091208">
    <property type="protein sequence ID" value="MBX71692.1"/>
    <property type="molecule type" value="Transcribed_RNA"/>
</dbReference>
<name>A0A2P2QXG5_RHIMU</name>
<sequence>MLPLQLQLVRMPVPGWLYFPHQTLIIQATHSRLSHMVAV</sequence>
<protein>
    <submittedName>
        <fullName evidence="1">Uncharacterized protein</fullName>
    </submittedName>
</protein>